<feature type="non-terminal residue" evidence="1">
    <location>
        <position position="1"/>
    </location>
</feature>
<evidence type="ECO:0000313" key="1">
    <source>
        <dbReference type="EMBL" id="CAG8718799.1"/>
    </source>
</evidence>
<accession>A0ACA9PQG6</accession>
<gene>
    <name evidence="1" type="ORF">SCALOS_LOCUS11177</name>
</gene>
<dbReference type="Proteomes" id="UP000789860">
    <property type="component" value="Unassembled WGS sequence"/>
</dbReference>
<protein>
    <submittedName>
        <fullName evidence="1">2829_t:CDS:1</fullName>
    </submittedName>
</protein>
<sequence>TNSLVKNYDPHLMPDLNTNPAAQELRKALFSNAKEMLQKFLMKDREQLDNTLLRLYAEYDSDDLLKDLLENENECTLALCEKPLIDAE</sequence>
<comment type="caution">
    <text evidence="1">The sequence shown here is derived from an EMBL/GenBank/DDBJ whole genome shotgun (WGS) entry which is preliminary data.</text>
</comment>
<proteinExistence type="predicted"/>
<organism evidence="1 2">
    <name type="scientific">Scutellospora calospora</name>
    <dbReference type="NCBI Taxonomy" id="85575"/>
    <lineage>
        <taxon>Eukaryota</taxon>
        <taxon>Fungi</taxon>
        <taxon>Fungi incertae sedis</taxon>
        <taxon>Mucoromycota</taxon>
        <taxon>Glomeromycotina</taxon>
        <taxon>Glomeromycetes</taxon>
        <taxon>Diversisporales</taxon>
        <taxon>Gigasporaceae</taxon>
        <taxon>Scutellospora</taxon>
    </lineage>
</organism>
<feature type="non-terminal residue" evidence="1">
    <location>
        <position position="88"/>
    </location>
</feature>
<reference evidence="1" key="1">
    <citation type="submission" date="2021-06" db="EMBL/GenBank/DDBJ databases">
        <authorList>
            <person name="Kallberg Y."/>
            <person name="Tangrot J."/>
            <person name="Rosling A."/>
        </authorList>
    </citation>
    <scope>NUCLEOTIDE SEQUENCE</scope>
    <source>
        <strain evidence="1">AU212A</strain>
    </source>
</reference>
<keyword evidence="2" id="KW-1185">Reference proteome</keyword>
<dbReference type="EMBL" id="CAJVPM010046466">
    <property type="protein sequence ID" value="CAG8718799.1"/>
    <property type="molecule type" value="Genomic_DNA"/>
</dbReference>
<evidence type="ECO:0000313" key="2">
    <source>
        <dbReference type="Proteomes" id="UP000789860"/>
    </source>
</evidence>
<name>A0ACA9PQG6_9GLOM</name>